<evidence type="ECO:0000256" key="4">
    <source>
        <dbReference type="ARBA" id="ARBA00022692"/>
    </source>
</evidence>
<feature type="transmembrane region" description="Helical" evidence="10">
    <location>
        <begin position="35"/>
        <end position="56"/>
    </location>
</feature>
<evidence type="ECO:0000256" key="10">
    <source>
        <dbReference type="SAM" id="Phobius"/>
    </source>
</evidence>
<evidence type="ECO:0000313" key="11">
    <source>
        <dbReference type="EMBL" id="KAJ3663306.1"/>
    </source>
</evidence>
<dbReference type="PANTHER" id="PTHR21137:SF35">
    <property type="entry name" value="ODORANT RECEPTOR 19A-RELATED"/>
    <property type="match status" value="1"/>
</dbReference>
<evidence type="ECO:0000256" key="7">
    <source>
        <dbReference type="ARBA" id="ARBA00023136"/>
    </source>
</evidence>
<dbReference type="GO" id="GO:0005549">
    <property type="term" value="F:odorant binding"/>
    <property type="evidence" value="ECO:0007669"/>
    <property type="project" value="InterPro"/>
</dbReference>
<keyword evidence="3" id="KW-0716">Sensory transduction</keyword>
<evidence type="ECO:0000313" key="12">
    <source>
        <dbReference type="Proteomes" id="UP001168821"/>
    </source>
</evidence>
<evidence type="ECO:0000256" key="2">
    <source>
        <dbReference type="ARBA" id="ARBA00022475"/>
    </source>
</evidence>
<protein>
    <recommendedName>
        <fullName evidence="13">7tm 6 domain containing protein</fullName>
    </recommendedName>
</protein>
<dbReference type="AlphaFoldDB" id="A0AA38MNV6"/>
<evidence type="ECO:0000256" key="3">
    <source>
        <dbReference type="ARBA" id="ARBA00022606"/>
    </source>
</evidence>
<feature type="transmembrane region" description="Helical" evidence="10">
    <location>
        <begin position="287"/>
        <end position="305"/>
    </location>
</feature>
<dbReference type="Proteomes" id="UP001168821">
    <property type="component" value="Unassembled WGS sequence"/>
</dbReference>
<feature type="transmembrane region" description="Helical" evidence="10">
    <location>
        <begin position="124"/>
        <end position="146"/>
    </location>
</feature>
<organism evidence="11 12">
    <name type="scientific">Zophobas morio</name>
    <dbReference type="NCBI Taxonomy" id="2755281"/>
    <lineage>
        <taxon>Eukaryota</taxon>
        <taxon>Metazoa</taxon>
        <taxon>Ecdysozoa</taxon>
        <taxon>Arthropoda</taxon>
        <taxon>Hexapoda</taxon>
        <taxon>Insecta</taxon>
        <taxon>Pterygota</taxon>
        <taxon>Neoptera</taxon>
        <taxon>Endopterygota</taxon>
        <taxon>Coleoptera</taxon>
        <taxon>Polyphaga</taxon>
        <taxon>Cucujiformia</taxon>
        <taxon>Tenebrionidae</taxon>
        <taxon>Zophobas</taxon>
    </lineage>
</organism>
<comment type="caution">
    <text evidence="11">The sequence shown here is derived from an EMBL/GenBank/DDBJ whole genome shotgun (WGS) entry which is preliminary data.</text>
</comment>
<evidence type="ECO:0000256" key="8">
    <source>
        <dbReference type="ARBA" id="ARBA00023170"/>
    </source>
</evidence>
<dbReference type="EMBL" id="JALNTZ010000002">
    <property type="protein sequence ID" value="KAJ3663306.1"/>
    <property type="molecule type" value="Genomic_DNA"/>
</dbReference>
<keyword evidence="4 10" id="KW-0812">Transmembrane</keyword>
<dbReference type="Pfam" id="PF02949">
    <property type="entry name" value="7tm_6"/>
    <property type="match status" value="1"/>
</dbReference>
<dbReference type="GO" id="GO:0004984">
    <property type="term" value="F:olfactory receptor activity"/>
    <property type="evidence" value="ECO:0007669"/>
    <property type="project" value="InterPro"/>
</dbReference>
<evidence type="ECO:0008006" key="13">
    <source>
        <dbReference type="Google" id="ProtNLM"/>
    </source>
</evidence>
<accession>A0AA38MNV6</accession>
<keyword evidence="6 10" id="KW-1133">Transmembrane helix</keyword>
<keyword evidence="2" id="KW-1003">Cell membrane</keyword>
<keyword evidence="12" id="KW-1185">Reference proteome</keyword>
<comment type="subcellular location">
    <subcellularLocation>
        <location evidence="1">Cell membrane</location>
        <topology evidence="1">Multi-pass membrane protein</topology>
    </subcellularLocation>
</comment>
<keyword evidence="7 10" id="KW-0472">Membrane</keyword>
<feature type="transmembrane region" description="Helical" evidence="10">
    <location>
        <begin position="178"/>
        <end position="208"/>
    </location>
</feature>
<dbReference type="PANTHER" id="PTHR21137">
    <property type="entry name" value="ODORANT RECEPTOR"/>
    <property type="match status" value="1"/>
</dbReference>
<evidence type="ECO:0000256" key="1">
    <source>
        <dbReference type="ARBA" id="ARBA00004651"/>
    </source>
</evidence>
<gene>
    <name evidence="11" type="ORF">Zmor_007605</name>
</gene>
<keyword evidence="9" id="KW-0807">Transducer</keyword>
<keyword evidence="8" id="KW-0675">Receptor</keyword>
<evidence type="ECO:0000256" key="6">
    <source>
        <dbReference type="ARBA" id="ARBA00022989"/>
    </source>
</evidence>
<name>A0AA38MNV6_9CUCU</name>
<keyword evidence="5" id="KW-0552">Olfaction</keyword>
<sequence length="327" mass="38076">MEIFDWKSTFQTNLKMLKVIGLWPESNDGYKFDWYALYTLFCVNLCFIGSNFTQIMDLFLNTSDLESFTARIFLPLTEIMVPIKVYFFIKNMSKGKELMQKTNATIFQPKTATQRKLAQQQLNIWKGAFSLFCGSCLAATVFQLSFPVLDGSYRNYNLPVPAWFPYDFKSAPYYHVTYMYQIISSCILVTAGFNLDMFMVALIIFVTAQCDILCDELKNNLRRPNFPQKLLLCIKHYKEILSFKENTNESYEIVIFWQTFLSSLAMALTMFHLTLVKFEISEACGTVMYGMAATLEIFFFCWFGNEAELKVQMHSPKTKKKYCKVFV</sequence>
<evidence type="ECO:0000256" key="9">
    <source>
        <dbReference type="ARBA" id="ARBA00023224"/>
    </source>
</evidence>
<proteinExistence type="predicted"/>
<feature type="transmembrane region" description="Helical" evidence="10">
    <location>
        <begin position="253"/>
        <end position="275"/>
    </location>
</feature>
<dbReference type="GO" id="GO:0005886">
    <property type="term" value="C:plasma membrane"/>
    <property type="evidence" value="ECO:0007669"/>
    <property type="project" value="UniProtKB-SubCell"/>
</dbReference>
<feature type="transmembrane region" description="Helical" evidence="10">
    <location>
        <begin position="68"/>
        <end position="89"/>
    </location>
</feature>
<dbReference type="InterPro" id="IPR004117">
    <property type="entry name" value="7tm6_olfct_rcpt"/>
</dbReference>
<evidence type="ECO:0000256" key="5">
    <source>
        <dbReference type="ARBA" id="ARBA00022725"/>
    </source>
</evidence>
<reference evidence="11" key="1">
    <citation type="journal article" date="2023" name="G3 (Bethesda)">
        <title>Whole genome assemblies of Zophobas morio and Tenebrio molitor.</title>
        <authorList>
            <person name="Kaur S."/>
            <person name="Stinson S.A."/>
            <person name="diCenzo G.C."/>
        </authorList>
    </citation>
    <scope>NUCLEOTIDE SEQUENCE</scope>
    <source>
        <strain evidence="11">QUZm001</strain>
    </source>
</reference>
<dbReference type="GO" id="GO:0007165">
    <property type="term" value="P:signal transduction"/>
    <property type="evidence" value="ECO:0007669"/>
    <property type="project" value="UniProtKB-KW"/>
</dbReference>